<comment type="caution">
    <text evidence="2">The sequence shown here is derived from an EMBL/GenBank/DDBJ whole genome shotgun (WGS) entry which is preliminary data.</text>
</comment>
<evidence type="ECO:0000313" key="2">
    <source>
        <dbReference type="EMBL" id="KAF6219994.1"/>
    </source>
</evidence>
<dbReference type="GeneID" id="59332230"/>
<protein>
    <submittedName>
        <fullName evidence="2">Uncharacterized protein</fullName>
    </submittedName>
</protein>
<proteinExistence type="predicted"/>
<accession>A0A8H6F9V8</accession>
<dbReference type="AlphaFoldDB" id="A0A8H6F9V8"/>
<evidence type="ECO:0000256" key="1">
    <source>
        <dbReference type="SAM" id="MobiDB-lite"/>
    </source>
</evidence>
<dbReference type="EMBL" id="JACCJB010000018">
    <property type="protein sequence ID" value="KAF6219994.1"/>
    <property type="molecule type" value="Genomic_DNA"/>
</dbReference>
<dbReference type="Proteomes" id="UP000593566">
    <property type="component" value="Unassembled WGS sequence"/>
</dbReference>
<gene>
    <name evidence="2" type="ORF">HO133_003819</name>
</gene>
<dbReference type="RefSeq" id="XP_037149429.1">
    <property type="nucleotide sequence ID" value="XM_037294741.1"/>
</dbReference>
<organism evidence="2 3">
    <name type="scientific">Letharia lupina</name>
    <dbReference type="NCBI Taxonomy" id="560253"/>
    <lineage>
        <taxon>Eukaryota</taxon>
        <taxon>Fungi</taxon>
        <taxon>Dikarya</taxon>
        <taxon>Ascomycota</taxon>
        <taxon>Pezizomycotina</taxon>
        <taxon>Lecanoromycetes</taxon>
        <taxon>OSLEUM clade</taxon>
        <taxon>Lecanoromycetidae</taxon>
        <taxon>Lecanorales</taxon>
        <taxon>Lecanorineae</taxon>
        <taxon>Parmeliaceae</taxon>
        <taxon>Letharia</taxon>
    </lineage>
</organism>
<evidence type="ECO:0000313" key="3">
    <source>
        <dbReference type="Proteomes" id="UP000593566"/>
    </source>
</evidence>
<feature type="region of interest" description="Disordered" evidence="1">
    <location>
        <begin position="580"/>
        <end position="606"/>
    </location>
</feature>
<reference evidence="2 3" key="1">
    <citation type="journal article" date="2020" name="Genomics">
        <title>Complete, high-quality genomes from long-read metagenomic sequencing of two wolf lichen thalli reveals enigmatic genome architecture.</title>
        <authorList>
            <person name="McKenzie S.K."/>
            <person name="Walston R.F."/>
            <person name="Allen J.L."/>
        </authorList>
    </citation>
    <scope>NUCLEOTIDE SEQUENCE [LARGE SCALE GENOMIC DNA]</scope>
    <source>
        <strain evidence="2">WasteWater1</strain>
    </source>
</reference>
<name>A0A8H6F9V8_9LECA</name>
<sequence>MGQRHQLFVIASINARYRTLCAIHHQWLYGHTALRRCLGTLQIFADPANRIPLEQELIAAQRQDDDFWAPPEDGFHEKNVHVPFPFIATCLITGASFGPDDGYYHPVLVENFYMAYDEGDNNNGITVFDITEPSNVRYCFVDFYGMESERSVQLMAPLTARIYLEAYYDLSDPQSAEDLLPLLDEFNRWHTIPVATLQDTWPEGEWEEPEFDQGGGDEVAVPELEKPGTAKTLRDGAMATVLQALLDASDEDAGLLSEAELLTDFLPRLKDRLYEQANALEPSPHLLNLLCRALEDHDDVDLSPFKAFSAEDLSLVVSRLRKHGKMITLCMSNRPDVTEEDLKLVLRDAADLKALYILEAPQISVQGMSMFLSDCDLYHSDLLRQAIKPQPLRSDTGIDWDSDDVLSTGQACRGNDVSQLVWLAITERQALDKDNRLDSGLFDWKSLRQPKVGCSGSGLRYKRYPLDMPLPTFKTVAGLLRLLNWGSSSELYNPERWSRGAAFSFAMASSIPGGNDLGVGPVGGGKGFGIGTLGKRLYLDSTRERIHSSDAHAHLEPGRWAIVLIHEAFDAPSQRYLDECQRGESAGADSGSEDDNPLEQPKGGEQSMERAMALLLGPEDPFEDKGKNQNLPFRAIKRLRYALVTPSIESNPSGHEFIVADIPTYLEHVIEKMQDKGNAGDLQKLIEVWNSRIATIDTADFYGDEDIHDILPEVFPLRETAPSGSQPE</sequence>
<keyword evidence="3" id="KW-1185">Reference proteome</keyword>